<evidence type="ECO:0000313" key="7">
    <source>
        <dbReference type="Proteomes" id="UP000240638"/>
    </source>
</evidence>
<dbReference type="InterPro" id="IPR012893">
    <property type="entry name" value="HipA-like_C"/>
</dbReference>
<evidence type="ECO:0000313" key="6">
    <source>
        <dbReference type="EMBL" id="PTB22056.1"/>
    </source>
</evidence>
<keyword evidence="2" id="KW-0808">Transferase</keyword>
<dbReference type="PANTHER" id="PTHR37419:SF8">
    <property type="entry name" value="TOXIN YJJJ"/>
    <property type="match status" value="1"/>
</dbReference>
<evidence type="ECO:0000256" key="2">
    <source>
        <dbReference type="ARBA" id="ARBA00022679"/>
    </source>
</evidence>
<keyword evidence="3" id="KW-0418">Kinase</keyword>
<gene>
    <name evidence="6" type="ORF">C9I57_05485</name>
</gene>
<dbReference type="EMBL" id="PYUC01000002">
    <property type="protein sequence ID" value="PTB22056.1"/>
    <property type="molecule type" value="Genomic_DNA"/>
</dbReference>
<reference evidence="6 7" key="1">
    <citation type="submission" date="2018-03" db="EMBL/GenBank/DDBJ databases">
        <title>Whole genome analyses suggest that Burkholderia sensu lato contains two further novel genera in the rhizoxinica-symbiotica group Mycetohabitans gen. nov., and Trinickia gen. nov.: implications for the evolution of diazotrophy and nodulation in the Burkholderiaceae.</title>
        <authorList>
            <person name="Estrada De Los Santos P."/>
            <person name="Palmer M."/>
            <person name="Chavez-Ramirez B."/>
            <person name="Steenkamp E.T."/>
            <person name="Hirsch A.M."/>
            <person name="Manyaka P."/>
            <person name="Maluk M."/>
            <person name="Lafos M."/>
            <person name="Crook M."/>
            <person name="Gross E."/>
            <person name="Simon M.F."/>
            <person name="Bueno Dos Reis Junior F."/>
            <person name="Poole P.S."/>
            <person name="Venter S.N."/>
            <person name="James E.K."/>
        </authorList>
    </citation>
    <scope>NUCLEOTIDE SEQUENCE [LARGE SCALE GENOMIC DNA]</scope>
    <source>
        <strain evidence="6 7">JPY-366</strain>
    </source>
</reference>
<evidence type="ECO:0000259" key="5">
    <source>
        <dbReference type="Pfam" id="PF13657"/>
    </source>
</evidence>
<dbReference type="AlphaFoldDB" id="A0A2T3XZX5"/>
<accession>A0A2T3XZX5</accession>
<evidence type="ECO:0000256" key="1">
    <source>
        <dbReference type="ARBA" id="ARBA00010164"/>
    </source>
</evidence>
<comment type="similarity">
    <text evidence="1">Belongs to the HipA Ser/Thr kinase family.</text>
</comment>
<dbReference type="InterPro" id="IPR052028">
    <property type="entry name" value="HipA_Ser/Thr_kinase"/>
</dbReference>
<evidence type="ECO:0000256" key="3">
    <source>
        <dbReference type="ARBA" id="ARBA00022777"/>
    </source>
</evidence>
<proteinExistence type="inferred from homology"/>
<dbReference type="GO" id="GO:0004674">
    <property type="term" value="F:protein serine/threonine kinase activity"/>
    <property type="evidence" value="ECO:0007669"/>
    <property type="project" value="TreeGrafter"/>
</dbReference>
<dbReference type="GO" id="GO:0005829">
    <property type="term" value="C:cytosol"/>
    <property type="evidence" value="ECO:0007669"/>
    <property type="project" value="TreeGrafter"/>
</dbReference>
<evidence type="ECO:0000259" key="4">
    <source>
        <dbReference type="Pfam" id="PF07804"/>
    </source>
</evidence>
<comment type="caution">
    <text evidence="6">The sequence shown here is derived from an EMBL/GenBank/DDBJ whole genome shotgun (WGS) entry which is preliminary data.</text>
</comment>
<dbReference type="Proteomes" id="UP000240638">
    <property type="component" value="Unassembled WGS sequence"/>
</dbReference>
<dbReference type="Pfam" id="PF13657">
    <property type="entry name" value="Couple_hipA"/>
    <property type="match status" value="1"/>
</dbReference>
<dbReference type="InterPro" id="IPR017508">
    <property type="entry name" value="HipA_N1"/>
</dbReference>
<dbReference type="RefSeq" id="WP_107149611.1">
    <property type="nucleotide sequence ID" value="NZ_PYUC01000002.1"/>
</dbReference>
<organism evidence="6 7">
    <name type="scientific">Trinickia symbiotica</name>
    <dbReference type="NCBI Taxonomy" id="863227"/>
    <lineage>
        <taxon>Bacteria</taxon>
        <taxon>Pseudomonadati</taxon>
        <taxon>Pseudomonadota</taxon>
        <taxon>Betaproteobacteria</taxon>
        <taxon>Burkholderiales</taxon>
        <taxon>Burkholderiaceae</taxon>
        <taxon>Trinickia</taxon>
    </lineage>
</organism>
<feature type="domain" description="HipA N-terminal subdomain 1" evidence="5">
    <location>
        <begin position="18"/>
        <end position="117"/>
    </location>
</feature>
<feature type="domain" description="HipA-like C-terminal" evidence="4">
    <location>
        <begin position="160"/>
        <end position="382"/>
    </location>
</feature>
<sequence>MKELRVIYRGWSEQFDLAILADDGRNVLFEYTPQALARGLELSPINLRLRSQAYPDQQYQYVSMQRVPGLLQDALPDAWGYRVMASRMRAYNVDFATTSTLERLAFLGERTMGALTFEPASGDPASIQGASLRELIDDYRALITDDSHILLPEIARAGASPGGARPKAMVWYRASDDQMTTREGELAGAEPWLVKFPAEDDAEDSCALEAAYAEMAQVAGLGFMPFRFFDLGGLCAFATKRFDLIDHQRVHVHTLAGLLHADFRVPSAGYGLFFRAARQLSRDVREVENAVRICVFNILMNNRDDHAKNVSFLMDAQGQWKLAPPYDLTYCPGYQGEHFMDVAGEGRNPGRDHVIRAAGQGGIAPARAEQIVDEILEKADSQAWNRAVSNYPVRPRTARDVGARIEANRRMLQKRIA</sequence>
<name>A0A2T3XZX5_9BURK</name>
<dbReference type="PANTHER" id="PTHR37419">
    <property type="entry name" value="SERINE/THREONINE-PROTEIN KINASE TOXIN HIPA"/>
    <property type="match status" value="1"/>
</dbReference>
<dbReference type="Gene3D" id="1.10.1070.20">
    <property type="match status" value="1"/>
</dbReference>
<dbReference type="Pfam" id="PF07804">
    <property type="entry name" value="HipA_C"/>
    <property type="match status" value="1"/>
</dbReference>
<protein>
    <submittedName>
        <fullName evidence="6">Type II toxin-antitoxin system HipA family toxin</fullName>
    </submittedName>
</protein>